<evidence type="ECO:0000313" key="3">
    <source>
        <dbReference type="EMBL" id="MFC4788405.1"/>
    </source>
</evidence>
<gene>
    <name evidence="3" type="ORF">ACFO6X_05330</name>
</gene>
<reference evidence="4" key="1">
    <citation type="journal article" date="2019" name="Int. J. Syst. Evol. Microbiol.">
        <title>The Global Catalogue of Microorganisms (GCM) 10K type strain sequencing project: providing services to taxonomists for standard genome sequencing and annotation.</title>
        <authorList>
            <consortium name="The Broad Institute Genomics Platform"/>
            <consortium name="The Broad Institute Genome Sequencing Center for Infectious Disease"/>
            <person name="Wu L."/>
            <person name="Ma J."/>
        </authorList>
    </citation>
    <scope>NUCLEOTIDE SEQUENCE [LARGE SCALE GENOMIC DNA]</scope>
    <source>
        <strain evidence="4">CCUG 49452</strain>
    </source>
</reference>
<proteinExistence type="inferred from homology"/>
<evidence type="ECO:0000256" key="2">
    <source>
        <dbReference type="HAMAP-Rule" id="MF_00460"/>
    </source>
</evidence>
<evidence type="ECO:0000256" key="1">
    <source>
        <dbReference type="ARBA" id="ARBA00010645"/>
    </source>
</evidence>
<dbReference type="SUPFAM" id="SSF54285">
    <property type="entry name" value="MoaD/ThiS"/>
    <property type="match status" value="1"/>
</dbReference>
<dbReference type="PANTHER" id="PTHR37483">
    <property type="entry name" value="UPF0125 PROTEIN RATB"/>
    <property type="match status" value="1"/>
</dbReference>
<dbReference type="Proteomes" id="UP001596001">
    <property type="component" value="Unassembled WGS sequence"/>
</dbReference>
<protein>
    <recommendedName>
        <fullName evidence="2">UPF0125 protein ACFO6X_05330</fullName>
    </recommendedName>
</protein>
<dbReference type="HAMAP" id="MF_00460">
    <property type="entry name" value="UPF0125_RnfH"/>
    <property type="match status" value="1"/>
</dbReference>
<dbReference type="PANTHER" id="PTHR37483:SF1">
    <property type="entry name" value="UPF0125 PROTEIN RATB"/>
    <property type="match status" value="1"/>
</dbReference>
<dbReference type="EMBL" id="JBHSHJ010000003">
    <property type="protein sequence ID" value="MFC4788405.1"/>
    <property type="molecule type" value="Genomic_DNA"/>
</dbReference>
<dbReference type="InterPro" id="IPR005346">
    <property type="entry name" value="RnfH"/>
</dbReference>
<dbReference type="InterPro" id="IPR016155">
    <property type="entry name" value="Mopterin_synth/thiamin_S_b"/>
</dbReference>
<accession>A0ABV9QFB5</accession>
<comment type="similarity">
    <text evidence="1 2">Belongs to the UPF0125 (RnfH) family.</text>
</comment>
<organism evidence="3 4">
    <name type="scientific">Giesbergeria sinuosa</name>
    <dbReference type="NCBI Taxonomy" id="80883"/>
    <lineage>
        <taxon>Bacteria</taxon>
        <taxon>Pseudomonadati</taxon>
        <taxon>Pseudomonadota</taxon>
        <taxon>Betaproteobacteria</taxon>
        <taxon>Burkholderiales</taxon>
        <taxon>Comamonadaceae</taxon>
        <taxon>Giesbergeria</taxon>
    </lineage>
</organism>
<dbReference type="Pfam" id="PF03658">
    <property type="entry name" value="Ub-RnfH"/>
    <property type="match status" value="1"/>
</dbReference>
<name>A0ABV9QFB5_9BURK</name>
<dbReference type="Gene3D" id="3.10.20.280">
    <property type="entry name" value="RnfH-like"/>
    <property type="match status" value="1"/>
</dbReference>
<keyword evidence="4" id="KW-1185">Reference proteome</keyword>
<sequence>MVEMLPSVLSVSVVASLQPGQVLERTLQLPLGATLADAVRASALLAPELPLQQWPTCGIWGKVMAPAQPLRDGDRVELYRPLTVDPKVARRERFARQGARAAGLFARPKAPL</sequence>
<evidence type="ECO:0000313" key="4">
    <source>
        <dbReference type="Proteomes" id="UP001596001"/>
    </source>
</evidence>
<comment type="caution">
    <text evidence="3">The sequence shown here is derived from an EMBL/GenBank/DDBJ whole genome shotgun (WGS) entry which is preliminary data.</text>
</comment>
<dbReference type="InterPro" id="IPR037021">
    <property type="entry name" value="RnfH_sf"/>
</dbReference>
<dbReference type="RefSeq" id="WP_382430801.1">
    <property type="nucleotide sequence ID" value="NZ_JBHSHJ010000003.1"/>
</dbReference>